<dbReference type="EMBL" id="CAWYQH010000057">
    <property type="protein sequence ID" value="CAK8679352.1"/>
    <property type="molecule type" value="Genomic_DNA"/>
</dbReference>
<comment type="caution">
    <text evidence="1">The sequence shown here is derived from an EMBL/GenBank/DDBJ whole genome shotgun (WGS) entry which is preliminary data.</text>
</comment>
<dbReference type="Gene3D" id="3.40.50.720">
    <property type="entry name" value="NAD(P)-binding Rossmann-like Domain"/>
    <property type="match status" value="1"/>
</dbReference>
<dbReference type="InterPro" id="IPR052992">
    <property type="entry name" value="SDR_member_12"/>
</dbReference>
<sequence length="320" mass="35618">MSLYQKGVFVIKGLREFTKSGYQAASKSFVESDLNKDASGLVFMITGANSGIGKAAAIAIAKKGGEVHMVCRSLDRANKAKDEIIDESKNQNVHVHILDMSQSGEVYKFADSFSADHGKLNVLVNNAGCMVLERKLIGEVETNFATNTLGTYILTKQLTPLLLRSEQPRVITVSSGGMYIQKLNANDMQLSKLSPFDGEVSYAQQKRHQVILTEELAKQHPNIHFSSMHPGWADTPAVQNSMPDFHRRMQGKFRTPEEGADTIVWLALSEAALKQPTGSFFLDRRPQSLHLPLAWTRESKQDRAKFLKELDELAEKLKPK</sequence>
<dbReference type="PANTHER" id="PTHR44656:SF7">
    <property type="entry name" value="DEHYDROGENASE_REDUCTASE SDR FAMILY MEMBER 12"/>
    <property type="match status" value="1"/>
</dbReference>
<evidence type="ECO:0000313" key="1">
    <source>
        <dbReference type="EMBL" id="CAK8679352.1"/>
    </source>
</evidence>
<gene>
    <name evidence="1" type="ORF">CVLEPA_LOCUS9597</name>
</gene>
<keyword evidence="2" id="KW-1185">Reference proteome</keyword>
<proteinExistence type="predicted"/>
<accession>A0ABP0FLW1</accession>
<name>A0ABP0FLW1_CLALP</name>
<organism evidence="1 2">
    <name type="scientific">Clavelina lepadiformis</name>
    <name type="common">Light-bulb sea squirt</name>
    <name type="synonym">Ascidia lepadiformis</name>
    <dbReference type="NCBI Taxonomy" id="159417"/>
    <lineage>
        <taxon>Eukaryota</taxon>
        <taxon>Metazoa</taxon>
        <taxon>Chordata</taxon>
        <taxon>Tunicata</taxon>
        <taxon>Ascidiacea</taxon>
        <taxon>Aplousobranchia</taxon>
        <taxon>Clavelinidae</taxon>
        <taxon>Clavelina</taxon>
    </lineage>
</organism>
<dbReference type="Proteomes" id="UP001642483">
    <property type="component" value="Unassembled WGS sequence"/>
</dbReference>
<dbReference type="PRINTS" id="PR00081">
    <property type="entry name" value="GDHRDH"/>
</dbReference>
<dbReference type="Pfam" id="PF00106">
    <property type="entry name" value="adh_short"/>
    <property type="match status" value="1"/>
</dbReference>
<dbReference type="InterPro" id="IPR002347">
    <property type="entry name" value="SDR_fam"/>
</dbReference>
<dbReference type="PANTHER" id="PTHR44656">
    <property type="entry name" value="DEHYDROGENASE/REDUCTASE SDR FAMILY MEMBER 12"/>
    <property type="match status" value="1"/>
</dbReference>
<evidence type="ECO:0008006" key="3">
    <source>
        <dbReference type="Google" id="ProtNLM"/>
    </source>
</evidence>
<dbReference type="InterPro" id="IPR036291">
    <property type="entry name" value="NAD(P)-bd_dom_sf"/>
</dbReference>
<reference evidence="1 2" key="1">
    <citation type="submission" date="2024-02" db="EMBL/GenBank/DDBJ databases">
        <authorList>
            <person name="Daric V."/>
            <person name="Darras S."/>
        </authorList>
    </citation>
    <scope>NUCLEOTIDE SEQUENCE [LARGE SCALE GENOMIC DNA]</scope>
</reference>
<protein>
    <recommendedName>
        <fullName evidence="3">Dehydrogenase/reductase SDR family member 12</fullName>
    </recommendedName>
</protein>
<dbReference type="SUPFAM" id="SSF51735">
    <property type="entry name" value="NAD(P)-binding Rossmann-fold domains"/>
    <property type="match status" value="1"/>
</dbReference>
<evidence type="ECO:0000313" key="2">
    <source>
        <dbReference type="Proteomes" id="UP001642483"/>
    </source>
</evidence>